<dbReference type="InterPro" id="IPR023343">
    <property type="entry name" value="Penicillin_amidase_dom1"/>
</dbReference>
<protein>
    <submittedName>
        <fullName evidence="2">Penicillin acylase (Penicillin amidase)</fullName>
        <ecNumber evidence="2">3.5.1.11</ecNumber>
    </submittedName>
</protein>
<dbReference type="InterPro" id="IPR029055">
    <property type="entry name" value="Ntn_hydrolases_N"/>
</dbReference>
<dbReference type="Gene3D" id="1.10.439.10">
    <property type="entry name" value="Penicillin Amidohydrolase, domain 1"/>
    <property type="match status" value="1"/>
</dbReference>
<evidence type="ECO:0000256" key="1">
    <source>
        <dbReference type="ARBA" id="ARBA00006586"/>
    </source>
</evidence>
<reference evidence="2" key="1">
    <citation type="submission" date="2018-06" db="EMBL/GenBank/DDBJ databases">
        <authorList>
            <person name="Zhirakovskaya E."/>
        </authorList>
    </citation>
    <scope>NUCLEOTIDE SEQUENCE</scope>
</reference>
<evidence type="ECO:0000313" key="2">
    <source>
        <dbReference type="EMBL" id="VAW17582.1"/>
    </source>
</evidence>
<dbReference type="PANTHER" id="PTHR34218">
    <property type="entry name" value="PEPTIDASE S45 PENICILLIN AMIDASE"/>
    <property type="match status" value="1"/>
</dbReference>
<name>A0A3B0TT13_9ZZZZ</name>
<organism evidence="2">
    <name type="scientific">hydrothermal vent metagenome</name>
    <dbReference type="NCBI Taxonomy" id="652676"/>
    <lineage>
        <taxon>unclassified sequences</taxon>
        <taxon>metagenomes</taxon>
        <taxon>ecological metagenomes</taxon>
    </lineage>
</organism>
<accession>A0A3B0TT13</accession>
<feature type="non-terminal residue" evidence="2">
    <location>
        <position position="218"/>
    </location>
</feature>
<proteinExistence type="inferred from homology"/>
<comment type="similarity">
    <text evidence="1">Belongs to the peptidase S45 family.</text>
</comment>
<dbReference type="GO" id="GO:0017000">
    <property type="term" value="P:antibiotic biosynthetic process"/>
    <property type="evidence" value="ECO:0007669"/>
    <property type="project" value="InterPro"/>
</dbReference>
<dbReference type="GO" id="GO:0008953">
    <property type="term" value="F:penicillin amidase activity"/>
    <property type="evidence" value="ECO:0007669"/>
    <property type="project" value="UniProtKB-EC"/>
</dbReference>
<dbReference type="SUPFAM" id="SSF56235">
    <property type="entry name" value="N-terminal nucleophile aminohydrolases (Ntn hydrolases)"/>
    <property type="match status" value="1"/>
</dbReference>
<dbReference type="EMBL" id="UOEN01000380">
    <property type="protein sequence ID" value="VAW17582.1"/>
    <property type="molecule type" value="Genomic_DNA"/>
</dbReference>
<dbReference type="EC" id="3.5.1.11" evidence="2"/>
<dbReference type="Pfam" id="PF01804">
    <property type="entry name" value="Penicil_amidase"/>
    <property type="match status" value="1"/>
</dbReference>
<gene>
    <name evidence="2" type="ORF">MNBD_BACTEROID05-911</name>
</gene>
<sequence>MRTILAILFAFLIFSCESKTSNPLYVNGLKEPVEIIRDQWGINHIYAKNQHDLFFAQGYAAAKDRLFQFEIWRRQATGTVAEILGERELKRDLGTRLFKFRGDMNQEMDHYHKDGTEIITAYTMGVNAYIKEINQTPEKLSIEFKLLNIKPAEWTTDVVISRHQGLLGNINDELQIGRAVAKLGVEKVKELTWFHPKDPNIELDPAIDKELLFDNILE</sequence>
<dbReference type="AlphaFoldDB" id="A0A3B0TT13"/>
<dbReference type="InterPro" id="IPR002692">
    <property type="entry name" value="S45"/>
</dbReference>
<keyword evidence="2" id="KW-0378">Hydrolase</keyword>
<dbReference type="PROSITE" id="PS51257">
    <property type="entry name" value="PROKAR_LIPOPROTEIN"/>
    <property type="match status" value="1"/>
</dbReference>
<dbReference type="PANTHER" id="PTHR34218:SF4">
    <property type="entry name" value="ACYL-HOMOSERINE LACTONE ACYLASE QUIP"/>
    <property type="match status" value="1"/>
</dbReference>